<keyword evidence="2" id="KW-1133">Transmembrane helix</keyword>
<dbReference type="VEuPathDB" id="ToxoDB:BESB_071250"/>
<gene>
    <name evidence="3" type="ORF">BESB_071250</name>
</gene>
<dbReference type="OrthoDB" id="336754at2759"/>
<feature type="compositionally biased region" description="Polar residues" evidence="1">
    <location>
        <begin position="39"/>
        <end position="49"/>
    </location>
</feature>
<keyword evidence="2" id="KW-0812">Transmembrane</keyword>
<feature type="transmembrane region" description="Helical" evidence="2">
    <location>
        <begin position="377"/>
        <end position="396"/>
    </location>
</feature>
<feature type="transmembrane region" description="Helical" evidence="2">
    <location>
        <begin position="230"/>
        <end position="250"/>
    </location>
</feature>
<dbReference type="GeneID" id="40312051"/>
<evidence type="ECO:0000313" key="4">
    <source>
        <dbReference type="Proteomes" id="UP000224006"/>
    </source>
</evidence>
<feature type="region of interest" description="Disordered" evidence="1">
    <location>
        <begin position="1"/>
        <end position="49"/>
    </location>
</feature>
<evidence type="ECO:0000313" key="3">
    <source>
        <dbReference type="EMBL" id="PFH33973.1"/>
    </source>
</evidence>
<evidence type="ECO:0000256" key="1">
    <source>
        <dbReference type="SAM" id="MobiDB-lite"/>
    </source>
</evidence>
<organism evidence="3 4">
    <name type="scientific">Besnoitia besnoiti</name>
    <name type="common">Apicomplexan protozoan</name>
    <dbReference type="NCBI Taxonomy" id="94643"/>
    <lineage>
        <taxon>Eukaryota</taxon>
        <taxon>Sar</taxon>
        <taxon>Alveolata</taxon>
        <taxon>Apicomplexa</taxon>
        <taxon>Conoidasida</taxon>
        <taxon>Coccidia</taxon>
        <taxon>Eucoccidiorida</taxon>
        <taxon>Eimeriorina</taxon>
        <taxon>Sarcocystidae</taxon>
        <taxon>Besnoitia</taxon>
    </lineage>
</organism>
<proteinExistence type="predicted"/>
<evidence type="ECO:0000256" key="2">
    <source>
        <dbReference type="SAM" id="Phobius"/>
    </source>
</evidence>
<keyword evidence="4" id="KW-1185">Reference proteome</keyword>
<feature type="transmembrane region" description="Helical" evidence="2">
    <location>
        <begin position="325"/>
        <end position="346"/>
    </location>
</feature>
<dbReference type="Proteomes" id="UP000224006">
    <property type="component" value="Unassembled WGS sequence"/>
</dbReference>
<comment type="caution">
    <text evidence="3">The sequence shown here is derived from an EMBL/GenBank/DDBJ whole genome shotgun (WGS) entry which is preliminary data.</text>
</comment>
<dbReference type="AlphaFoldDB" id="A0A2A9ME77"/>
<name>A0A2A9ME77_BESBE</name>
<sequence length="465" mass="52653">MDAGAPGARGGPAGEVDRHLLALPDADFPSPRRQAGVLQRNSSMGTSDGSMVLDPPSGLTHAASYFGSVADDDEAAGDDISRSPVDSHYDAQDDVDRLSDLGNFIQGGLTGRASNLWNYFAQRSSFAIDNFLQQHRLQQPFAGQAACQEELLTDRSPSSTAEELRALSYPKYVFLLLTSFFSTDLVKQKLSRITFMEALEHFDLFNDLFFLMRVAWAIHRGIHWRENNSAKFVMAWLVATYIISCCAYSLRRFLIYNRISQKFTSLFHPFLVFKEIRRAGEESPEVLFMFERLCWTYQLLMRVIEDLPQVLLSILFLINQGRDTYAMIMISYSSTMFFITTIRMGLRYPFKGTLYLLLSSEPPVDDPVALEAAPTTYYMTLFMSGVFALWSVTYLFTLRYVNKVWRVLMIMLAAGFALLSLFCLLLFVYYRRQSEVNVDEAFLGGASREGENQNGQGRSSLVSEI</sequence>
<reference evidence="3 4" key="1">
    <citation type="submission" date="2017-09" db="EMBL/GenBank/DDBJ databases">
        <title>Genome sequencing of Besnoitia besnoiti strain Bb-Ger1.</title>
        <authorList>
            <person name="Schares G."/>
            <person name="Venepally P."/>
            <person name="Lorenzi H.A."/>
        </authorList>
    </citation>
    <scope>NUCLEOTIDE SEQUENCE [LARGE SCALE GENOMIC DNA]</scope>
    <source>
        <strain evidence="3 4">Bb-Ger1</strain>
    </source>
</reference>
<dbReference type="KEGG" id="bbes:BESB_071250"/>
<feature type="transmembrane region" description="Helical" evidence="2">
    <location>
        <begin position="408"/>
        <end position="430"/>
    </location>
</feature>
<accession>A0A2A9ME77</accession>
<dbReference type="EMBL" id="NWUJ01000007">
    <property type="protein sequence ID" value="PFH33973.1"/>
    <property type="molecule type" value="Genomic_DNA"/>
</dbReference>
<keyword evidence="2" id="KW-0472">Membrane</keyword>
<dbReference type="RefSeq" id="XP_029217982.1">
    <property type="nucleotide sequence ID" value="XM_029365498.1"/>
</dbReference>
<protein>
    <submittedName>
        <fullName evidence="3">Insulin-degrading enzyme</fullName>
    </submittedName>
</protein>